<gene>
    <name evidence="1" type="primary">fbpA</name>
    <name evidence="1" type="ORF">FCL54_08065</name>
</gene>
<organism evidence="1 2">
    <name type="scientific">Exobacillus caeni</name>
    <dbReference type="NCBI Taxonomy" id="2574798"/>
    <lineage>
        <taxon>Bacteria</taxon>
        <taxon>Bacillati</taxon>
        <taxon>Bacillota</taxon>
        <taxon>Bacilli</taxon>
        <taxon>Bacillales</taxon>
        <taxon>Guptibacillaceae</taxon>
        <taxon>Exobacillus</taxon>
    </lineage>
</organism>
<evidence type="ECO:0000313" key="1">
    <source>
        <dbReference type="EMBL" id="TLS37767.1"/>
    </source>
</evidence>
<dbReference type="Proteomes" id="UP000308230">
    <property type="component" value="Unassembled WGS sequence"/>
</dbReference>
<proteinExistence type="predicted"/>
<sequence>MGTLANSVEVKRKRYIDFLSNLGYTKLKDGRTLYDLTLSDLEYFYNQERMKEND</sequence>
<dbReference type="Pfam" id="PF13076">
    <property type="entry name" value="Fur_reg_FbpA"/>
    <property type="match status" value="1"/>
</dbReference>
<reference evidence="1 2" key="1">
    <citation type="submission" date="2019-04" db="EMBL/GenBank/DDBJ databases">
        <title>Bacillus caeni sp. nov., a bacterium isolated from mangrove sediment.</title>
        <authorList>
            <person name="Huang H."/>
            <person name="Mo K."/>
            <person name="Hu Y."/>
        </authorList>
    </citation>
    <scope>NUCLEOTIDE SEQUENCE [LARGE SCALE GENOMIC DNA]</scope>
    <source>
        <strain evidence="1 2">HB172195</strain>
    </source>
</reference>
<name>A0A5R9F2D0_9BACL</name>
<protein>
    <submittedName>
        <fullName evidence="1">Fur-regulated basic protein FbpA</fullName>
    </submittedName>
</protein>
<dbReference type="RefSeq" id="WP_138125165.1">
    <property type="nucleotide sequence ID" value="NZ_SWLG01000005.1"/>
</dbReference>
<keyword evidence="2" id="KW-1185">Reference proteome</keyword>
<dbReference type="InterPro" id="IPR025072">
    <property type="entry name" value="Fur_reg_FbpA"/>
</dbReference>
<dbReference type="OrthoDB" id="2972281at2"/>
<dbReference type="AlphaFoldDB" id="A0A5R9F2D0"/>
<comment type="caution">
    <text evidence="1">The sequence shown here is derived from an EMBL/GenBank/DDBJ whole genome shotgun (WGS) entry which is preliminary data.</text>
</comment>
<evidence type="ECO:0000313" key="2">
    <source>
        <dbReference type="Proteomes" id="UP000308230"/>
    </source>
</evidence>
<dbReference type="EMBL" id="SWLG01000005">
    <property type="protein sequence ID" value="TLS37767.1"/>
    <property type="molecule type" value="Genomic_DNA"/>
</dbReference>
<accession>A0A5R9F2D0</accession>